<dbReference type="EMBL" id="QXDL01000155">
    <property type="protein sequence ID" value="RIH81704.1"/>
    <property type="molecule type" value="Genomic_DNA"/>
</dbReference>
<keyword evidence="2" id="KW-1185">Reference proteome</keyword>
<evidence type="ECO:0000313" key="1">
    <source>
        <dbReference type="EMBL" id="RIH81704.1"/>
    </source>
</evidence>
<dbReference type="Proteomes" id="UP000265715">
    <property type="component" value="Unassembled WGS sequence"/>
</dbReference>
<organism evidence="1 2">
    <name type="scientific">Calidithermus terrae</name>
    <dbReference type="NCBI Taxonomy" id="1408545"/>
    <lineage>
        <taxon>Bacteria</taxon>
        <taxon>Thermotogati</taxon>
        <taxon>Deinococcota</taxon>
        <taxon>Deinococci</taxon>
        <taxon>Thermales</taxon>
        <taxon>Thermaceae</taxon>
        <taxon>Calidithermus</taxon>
    </lineage>
</organism>
<dbReference type="AlphaFoldDB" id="A0A399EAF5"/>
<reference evidence="1 2" key="1">
    <citation type="submission" date="2018-08" db="EMBL/GenBank/DDBJ databases">
        <title>Meiothermus terrae DSM 26712 genome sequencing project.</title>
        <authorList>
            <person name="Da Costa M.S."/>
            <person name="Albuquerque L."/>
            <person name="Raposo P."/>
            <person name="Froufe H.J.C."/>
            <person name="Barroso C.S."/>
            <person name="Egas C."/>
        </authorList>
    </citation>
    <scope>NUCLEOTIDE SEQUENCE [LARGE SCALE GENOMIC DNA]</scope>
    <source>
        <strain evidence="1 2">DSM 26712</strain>
    </source>
</reference>
<comment type="caution">
    <text evidence="1">The sequence shown here is derived from an EMBL/GenBank/DDBJ whole genome shotgun (WGS) entry which is preliminary data.</text>
</comment>
<proteinExistence type="predicted"/>
<sequence>MYPRFKNRGIIAPPRPLFFLIRYYGTTKPTRDVVEAYREVDFWEDLERGYGVYFIVYTDEKPTEIYFGFYSND</sequence>
<name>A0A399EAF5_9DEIN</name>
<accession>A0A399EAF5</accession>
<evidence type="ECO:0000313" key="2">
    <source>
        <dbReference type="Proteomes" id="UP000265715"/>
    </source>
</evidence>
<protein>
    <submittedName>
        <fullName evidence="1">Uncharacterized protein</fullName>
    </submittedName>
</protein>
<gene>
    <name evidence="1" type="ORF">Mterra_03018</name>
</gene>